<evidence type="ECO:0000259" key="1">
    <source>
        <dbReference type="Pfam" id="PF07589"/>
    </source>
</evidence>
<name>A0A5C5UYZ0_9BACT</name>
<dbReference type="Pfam" id="PF07589">
    <property type="entry name" value="PEP-CTERM"/>
    <property type="match status" value="1"/>
</dbReference>
<keyword evidence="3" id="KW-1185">Reference proteome</keyword>
<sequence>MDFPLQALSLAEFQRLGRTHTVHPDPLKKALLMTLHNSSSAASNSDSSATLAKRAAYSVAAGAAAMTAASAEAEVRYSGVQDISIAQFSAQDLNLDGDAYTDILLKNYVFGANYQGATVNFYPGKVVGFNTGINYATALSFGDTIDAGATAGGPFAVSLAYPNNPNSEFDNATGAYIGLEFPINATSHFGWVRVTIDNAAGTFVINDWAYNDTPGEGLFAGQVPEPGTLGLLAAGAAGLAAVRRRRKDAS</sequence>
<accession>A0A5C5UYZ0</accession>
<reference evidence="2 3" key="1">
    <citation type="submission" date="2019-02" db="EMBL/GenBank/DDBJ databases">
        <title>Deep-cultivation of Planctomycetes and their phenomic and genomic characterization uncovers novel biology.</title>
        <authorList>
            <person name="Wiegand S."/>
            <person name="Jogler M."/>
            <person name="Boedeker C."/>
            <person name="Pinto D."/>
            <person name="Vollmers J."/>
            <person name="Rivas-Marin E."/>
            <person name="Kohn T."/>
            <person name="Peeters S.H."/>
            <person name="Heuer A."/>
            <person name="Rast P."/>
            <person name="Oberbeckmann S."/>
            <person name="Bunk B."/>
            <person name="Jeske O."/>
            <person name="Meyerdierks A."/>
            <person name="Storesund J.E."/>
            <person name="Kallscheuer N."/>
            <person name="Luecker S."/>
            <person name="Lage O.M."/>
            <person name="Pohl T."/>
            <person name="Merkel B.J."/>
            <person name="Hornburger P."/>
            <person name="Mueller R.-W."/>
            <person name="Bruemmer F."/>
            <person name="Labrenz M."/>
            <person name="Spormann A.M."/>
            <person name="Op Den Camp H."/>
            <person name="Overmann J."/>
            <person name="Amann R."/>
            <person name="Jetten M.S.M."/>
            <person name="Mascher T."/>
            <person name="Medema M.H."/>
            <person name="Devos D.P."/>
            <person name="Kaster A.-K."/>
            <person name="Ovreas L."/>
            <person name="Rohde M."/>
            <person name="Galperin M.Y."/>
            <person name="Jogler C."/>
        </authorList>
    </citation>
    <scope>NUCLEOTIDE SEQUENCE [LARGE SCALE GENOMIC DNA]</scope>
    <source>
        <strain evidence="2 3">KOR34</strain>
    </source>
</reference>
<proteinExistence type="predicted"/>
<evidence type="ECO:0000313" key="2">
    <source>
        <dbReference type="EMBL" id="TWT31069.1"/>
    </source>
</evidence>
<protein>
    <submittedName>
        <fullName evidence="2">PEP-CTERM motif protein</fullName>
    </submittedName>
</protein>
<comment type="caution">
    <text evidence="2">The sequence shown here is derived from an EMBL/GenBank/DDBJ whole genome shotgun (WGS) entry which is preliminary data.</text>
</comment>
<gene>
    <name evidence="2" type="ORF">KOR34_44430</name>
</gene>
<dbReference type="AlphaFoldDB" id="A0A5C5UYZ0"/>
<feature type="domain" description="Ice-binding protein C-terminal" evidence="1">
    <location>
        <begin position="222"/>
        <end position="245"/>
    </location>
</feature>
<dbReference type="InterPro" id="IPR013424">
    <property type="entry name" value="Ice-binding_C"/>
</dbReference>
<dbReference type="Proteomes" id="UP000316714">
    <property type="component" value="Unassembled WGS sequence"/>
</dbReference>
<dbReference type="OrthoDB" id="273136at2"/>
<dbReference type="NCBIfam" id="TIGR02595">
    <property type="entry name" value="PEP_CTERM"/>
    <property type="match status" value="1"/>
</dbReference>
<evidence type="ECO:0000313" key="3">
    <source>
        <dbReference type="Proteomes" id="UP000316714"/>
    </source>
</evidence>
<dbReference type="EMBL" id="SIHJ01000004">
    <property type="protein sequence ID" value="TWT31069.1"/>
    <property type="molecule type" value="Genomic_DNA"/>
</dbReference>
<organism evidence="2 3">
    <name type="scientific">Posidoniimonas corsicana</name>
    <dbReference type="NCBI Taxonomy" id="1938618"/>
    <lineage>
        <taxon>Bacteria</taxon>
        <taxon>Pseudomonadati</taxon>
        <taxon>Planctomycetota</taxon>
        <taxon>Planctomycetia</taxon>
        <taxon>Pirellulales</taxon>
        <taxon>Lacipirellulaceae</taxon>
        <taxon>Posidoniimonas</taxon>
    </lineage>
</organism>